<gene>
    <name evidence="5" type="ORF">GCM10009716_39030</name>
</gene>
<comment type="similarity">
    <text evidence="1">Belongs to the GPN-loop GTPase family.</text>
</comment>
<dbReference type="InterPro" id="IPR004130">
    <property type="entry name" value="Gpn"/>
</dbReference>
<organism evidence="5 6">
    <name type="scientific">Streptomyces sodiiphilus</name>
    <dbReference type="NCBI Taxonomy" id="226217"/>
    <lineage>
        <taxon>Bacteria</taxon>
        <taxon>Bacillati</taxon>
        <taxon>Actinomycetota</taxon>
        <taxon>Actinomycetes</taxon>
        <taxon>Kitasatosporales</taxon>
        <taxon>Streptomycetaceae</taxon>
        <taxon>Streptomyces</taxon>
    </lineage>
</organism>
<dbReference type="InterPro" id="IPR027417">
    <property type="entry name" value="P-loop_NTPase"/>
</dbReference>
<dbReference type="EMBL" id="BAAAMJ010000046">
    <property type="protein sequence ID" value="GAA1927171.1"/>
    <property type="molecule type" value="Genomic_DNA"/>
</dbReference>
<name>A0ABP5B1N3_9ACTN</name>
<evidence type="ECO:0000313" key="5">
    <source>
        <dbReference type="EMBL" id="GAA1927171.1"/>
    </source>
</evidence>
<evidence type="ECO:0000256" key="4">
    <source>
        <dbReference type="ARBA" id="ARBA00023134"/>
    </source>
</evidence>
<accession>A0ABP5B1N3</accession>
<dbReference type="Pfam" id="PF03029">
    <property type="entry name" value="ATP_bind_1"/>
    <property type="match status" value="1"/>
</dbReference>
<evidence type="ECO:0000256" key="2">
    <source>
        <dbReference type="ARBA" id="ARBA00022741"/>
    </source>
</evidence>
<protein>
    <submittedName>
        <fullName evidence="5">ATP/GTP-binding protein</fullName>
    </submittedName>
</protein>
<evidence type="ECO:0000256" key="1">
    <source>
        <dbReference type="ARBA" id="ARBA00005290"/>
    </source>
</evidence>
<dbReference type="RefSeq" id="WP_344264206.1">
    <property type="nucleotide sequence ID" value="NZ_BAAAMJ010000046.1"/>
</dbReference>
<keyword evidence="6" id="KW-1185">Reference proteome</keyword>
<evidence type="ECO:0000256" key="3">
    <source>
        <dbReference type="ARBA" id="ARBA00022801"/>
    </source>
</evidence>
<keyword evidence="4" id="KW-0342">GTP-binding</keyword>
<dbReference type="Proteomes" id="UP001501303">
    <property type="component" value="Unassembled WGS sequence"/>
</dbReference>
<keyword evidence="2" id="KW-0547">Nucleotide-binding</keyword>
<dbReference type="SUPFAM" id="SSF52540">
    <property type="entry name" value="P-loop containing nucleoside triphosphate hydrolases"/>
    <property type="match status" value="1"/>
</dbReference>
<evidence type="ECO:0000313" key="6">
    <source>
        <dbReference type="Proteomes" id="UP001501303"/>
    </source>
</evidence>
<proteinExistence type="inferred from homology"/>
<dbReference type="Gene3D" id="3.40.50.300">
    <property type="entry name" value="P-loop containing nucleotide triphosphate hydrolases"/>
    <property type="match status" value="1"/>
</dbReference>
<dbReference type="CDD" id="cd00882">
    <property type="entry name" value="Ras_like_GTPase"/>
    <property type="match status" value="1"/>
</dbReference>
<keyword evidence="3" id="KW-0378">Hydrolase</keyword>
<dbReference type="PANTHER" id="PTHR42708:SF1">
    <property type="entry name" value="GLIDING MOTILITY PROTEIN MGLA"/>
    <property type="match status" value="1"/>
</dbReference>
<sequence length="202" mass="21716">MDSSPSETTRPAHLDPDLRQDLVKIVICGGLGTGKTTLIASVSEIAPAHTEETMTEAGRPTDDLAHLPEKSTTTVMMDFGRRTLSDDLVLYLFGTGGQKRFASLWRDVAAGALGALVLVDTRRLDVSFDALDLAETTGLPYIVAVNEFPDSPQVSEAVLRDHLDLAGDTPVVRCRALDPASVLEALIELLQHAMTHQQKVAA</sequence>
<dbReference type="InterPro" id="IPR052705">
    <property type="entry name" value="Gliding_Motility_GTPase"/>
</dbReference>
<reference evidence="6" key="1">
    <citation type="journal article" date="2019" name="Int. J. Syst. Evol. Microbiol.">
        <title>The Global Catalogue of Microorganisms (GCM) 10K type strain sequencing project: providing services to taxonomists for standard genome sequencing and annotation.</title>
        <authorList>
            <consortium name="The Broad Institute Genomics Platform"/>
            <consortium name="The Broad Institute Genome Sequencing Center for Infectious Disease"/>
            <person name="Wu L."/>
            <person name="Ma J."/>
        </authorList>
    </citation>
    <scope>NUCLEOTIDE SEQUENCE [LARGE SCALE GENOMIC DNA]</scope>
    <source>
        <strain evidence="6">JCM 13581</strain>
    </source>
</reference>
<dbReference type="PANTHER" id="PTHR42708">
    <property type="entry name" value="ATP/GTP-BINDING PROTEIN-RELATED"/>
    <property type="match status" value="1"/>
</dbReference>
<comment type="caution">
    <text evidence="5">The sequence shown here is derived from an EMBL/GenBank/DDBJ whole genome shotgun (WGS) entry which is preliminary data.</text>
</comment>